<name>A0ABY4R6J6_9GAMM</name>
<organism evidence="2 3">
    <name type="scientific">Mixta hanseatica</name>
    <dbReference type="NCBI Taxonomy" id="2872648"/>
    <lineage>
        <taxon>Bacteria</taxon>
        <taxon>Pseudomonadati</taxon>
        <taxon>Pseudomonadota</taxon>
        <taxon>Gammaproteobacteria</taxon>
        <taxon>Enterobacterales</taxon>
        <taxon>Erwiniaceae</taxon>
        <taxon>Mixta</taxon>
    </lineage>
</organism>
<proteinExistence type="predicted"/>
<reference evidence="2" key="1">
    <citation type="submission" date="2021-09" db="EMBL/GenBank/DDBJ databases">
        <title>First case of bloodstream infection caused by Mixta hanseatica sp. nov., a member of the Erwiniaceae family.</title>
        <authorList>
            <person name="Both A."/>
            <person name="Huang J."/>
            <person name="Wenzel P."/>
            <person name="Aepfelbacher M."/>
            <person name="Rohde H."/>
            <person name="Christner M."/>
            <person name="Hentschke M."/>
        </authorList>
    </citation>
    <scope>NUCLEOTIDE SEQUENCE</scope>
    <source>
        <strain evidence="2">X22927</strain>
    </source>
</reference>
<dbReference type="RefSeq" id="WP_249891083.1">
    <property type="nucleotide sequence ID" value="NZ_CP082904.1"/>
</dbReference>
<evidence type="ECO:0000313" key="2">
    <source>
        <dbReference type="EMBL" id="UQY42416.1"/>
    </source>
</evidence>
<dbReference type="EMBL" id="CP082904">
    <property type="protein sequence ID" value="UQY42416.1"/>
    <property type="molecule type" value="Genomic_DNA"/>
</dbReference>
<evidence type="ECO:0000256" key="1">
    <source>
        <dbReference type="SAM" id="SignalP"/>
    </source>
</evidence>
<protein>
    <submittedName>
        <fullName evidence="2">Uncharacterized protein</fullName>
    </submittedName>
</protein>
<keyword evidence="3" id="KW-1185">Reference proteome</keyword>
<gene>
    <name evidence="2" type="ORF">K6958_10615</name>
</gene>
<feature type="signal peptide" evidence="1">
    <location>
        <begin position="1"/>
        <end position="19"/>
    </location>
</feature>
<keyword evidence="1" id="KW-0732">Signal</keyword>
<feature type="chain" id="PRO_5045306715" evidence="1">
    <location>
        <begin position="20"/>
        <end position="115"/>
    </location>
</feature>
<evidence type="ECO:0000313" key="3">
    <source>
        <dbReference type="Proteomes" id="UP001056635"/>
    </source>
</evidence>
<sequence>MKKRLAIMLLMASCGVAQAADEASSEAETYIAGLCTLTGEQQAPGASKEEYVQKLKNMVMRGSAPYGMNKPEFNQDEAEKVADAYIKLPDDVKKSNLKNADACKKATLEQYQKAE</sequence>
<dbReference type="Proteomes" id="UP001056635">
    <property type="component" value="Chromosome"/>
</dbReference>
<accession>A0ABY4R6J6</accession>